<comment type="caution">
    <text evidence="1">The sequence shown here is derived from an EMBL/GenBank/DDBJ whole genome shotgun (WGS) entry which is preliminary data.</text>
</comment>
<sequence>MEETKGLCETTLCAKRTPGYLQLELSAMKHKTGKAVQEYSARVEKTLHELCNVRANNRSTSDTKAIHVYIKEIT</sequence>
<dbReference type="Proteomes" id="UP000478052">
    <property type="component" value="Unassembled WGS sequence"/>
</dbReference>
<proteinExistence type="predicted"/>
<gene>
    <name evidence="1" type="ORF">FWK35_00025918</name>
</gene>
<protein>
    <submittedName>
        <fullName evidence="1">Retrotrans gag domain-containing protein</fullName>
    </submittedName>
</protein>
<name>A0A6G0Z3P5_APHCR</name>
<keyword evidence="2" id="KW-1185">Reference proteome</keyword>
<accession>A0A6G0Z3P5</accession>
<evidence type="ECO:0000313" key="1">
    <source>
        <dbReference type="EMBL" id="KAF0765311.1"/>
    </source>
</evidence>
<evidence type="ECO:0000313" key="2">
    <source>
        <dbReference type="Proteomes" id="UP000478052"/>
    </source>
</evidence>
<reference evidence="1 2" key="1">
    <citation type="submission" date="2019-08" db="EMBL/GenBank/DDBJ databases">
        <title>Whole genome of Aphis craccivora.</title>
        <authorList>
            <person name="Voronova N.V."/>
            <person name="Shulinski R.S."/>
            <person name="Bandarenka Y.V."/>
            <person name="Zhorov D.G."/>
            <person name="Warner D."/>
        </authorList>
    </citation>
    <scope>NUCLEOTIDE SEQUENCE [LARGE SCALE GENOMIC DNA]</scope>
    <source>
        <strain evidence="1">180601</strain>
        <tissue evidence="1">Whole Body</tissue>
    </source>
</reference>
<organism evidence="1 2">
    <name type="scientific">Aphis craccivora</name>
    <name type="common">Cowpea aphid</name>
    <dbReference type="NCBI Taxonomy" id="307492"/>
    <lineage>
        <taxon>Eukaryota</taxon>
        <taxon>Metazoa</taxon>
        <taxon>Ecdysozoa</taxon>
        <taxon>Arthropoda</taxon>
        <taxon>Hexapoda</taxon>
        <taxon>Insecta</taxon>
        <taxon>Pterygota</taxon>
        <taxon>Neoptera</taxon>
        <taxon>Paraneoptera</taxon>
        <taxon>Hemiptera</taxon>
        <taxon>Sternorrhyncha</taxon>
        <taxon>Aphidomorpha</taxon>
        <taxon>Aphidoidea</taxon>
        <taxon>Aphididae</taxon>
        <taxon>Aphidini</taxon>
        <taxon>Aphis</taxon>
        <taxon>Aphis</taxon>
    </lineage>
</organism>
<dbReference type="EMBL" id="VUJU01001431">
    <property type="protein sequence ID" value="KAF0765311.1"/>
    <property type="molecule type" value="Genomic_DNA"/>
</dbReference>
<dbReference type="AlphaFoldDB" id="A0A6G0Z3P5"/>
<dbReference type="OrthoDB" id="6775742at2759"/>